<keyword evidence="2" id="KW-1133">Transmembrane helix</keyword>
<keyword evidence="2" id="KW-0472">Membrane</keyword>
<name>A0A5N5D5X1_9PEZI</name>
<feature type="compositionally biased region" description="Basic residues" evidence="1">
    <location>
        <begin position="195"/>
        <end position="209"/>
    </location>
</feature>
<proteinExistence type="predicted"/>
<organism evidence="3 4">
    <name type="scientific">Lasiodiplodia theobromae</name>
    <dbReference type="NCBI Taxonomy" id="45133"/>
    <lineage>
        <taxon>Eukaryota</taxon>
        <taxon>Fungi</taxon>
        <taxon>Dikarya</taxon>
        <taxon>Ascomycota</taxon>
        <taxon>Pezizomycotina</taxon>
        <taxon>Dothideomycetes</taxon>
        <taxon>Dothideomycetes incertae sedis</taxon>
        <taxon>Botryosphaeriales</taxon>
        <taxon>Botryosphaeriaceae</taxon>
        <taxon>Lasiodiplodia</taxon>
    </lineage>
</organism>
<feature type="region of interest" description="Disordered" evidence="1">
    <location>
        <begin position="14"/>
        <end position="60"/>
    </location>
</feature>
<accession>A0A5N5D5X1</accession>
<evidence type="ECO:0000256" key="1">
    <source>
        <dbReference type="SAM" id="MobiDB-lite"/>
    </source>
</evidence>
<protein>
    <submittedName>
        <fullName evidence="3">Uncharacterized protein</fullName>
    </submittedName>
</protein>
<evidence type="ECO:0000313" key="4">
    <source>
        <dbReference type="Proteomes" id="UP000325902"/>
    </source>
</evidence>
<feature type="transmembrane region" description="Helical" evidence="2">
    <location>
        <begin position="326"/>
        <end position="346"/>
    </location>
</feature>
<feature type="compositionally biased region" description="Polar residues" evidence="1">
    <location>
        <begin position="14"/>
        <end position="23"/>
    </location>
</feature>
<feature type="compositionally biased region" description="Low complexity" evidence="1">
    <location>
        <begin position="178"/>
        <end position="189"/>
    </location>
</feature>
<dbReference type="EMBL" id="VCHE01000067">
    <property type="protein sequence ID" value="KAB2572997.1"/>
    <property type="molecule type" value="Genomic_DNA"/>
</dbReference>
<evidence type="ECO:0000313" key="3">
    <source>
        <dbReference type="EMBL" id="KAB2572997.1"/>
    </source>
</evidence>
<feature type="region of interest" description="Disordered" evidence="1">
    <location>
        <begin position="82"/>
        <end position="150"/>
    </location>
</feature>
<feature type="compositionally biased region" description="Basic and acidic residues" evidence="1">
    <location>
        <begin position="86"/>
        <end position="95"/>
    </location>
</feature>
<feature type="compositionally biased region" description="Polar residues" evidence="1">
    <location>
        <begin position="97"/>
        <end position="106"/>
    </location>
</feature>
<reference evidence="3 4" key="1">
    <citation type="journal article" date="2019" name="Sci. Rep.">
        <title>A multi-omics analysis of the grapevine pathogen Lasiodiplodia theobromae reveals that temperature affects the expression of virulence- and pathogenicity-related genes.</title>
        <authorList>
            <person name="Felix C."/>
            <person name="Meneses R."/>
            <person name="Goncalves M.F.M."/>
            <person name="Tilleman L."/>
            <person name="Duarte A.S."/>
            <person name="Jorrin-Novo J.V."/>
            <person name="Van de Peer Y."/>
            <person name="Deforce D."/>
            <person name="Van Nieuwerburgh F."/>
            <person name="Esteves A.C."/>
            <person name="Alves A."/>
        </authorList>
    </citation>
    <scope>NUCLEOTIDE SEQUENCE [LARGE SCALE GENOMIC DNA]</scope>
    <source>
        <strain evidence="3 4">LA-SOL3</strain>
    </source>
</reference>
<sequence length="447" mass="48005">MPLLRIFANKYSPRNNASAYSTQPASPSSKPLLAPQPSPPSSSATSFSSSPLATPSPSRTAYRRLSLQDIHLLTRILSSSASCSPDDLRMADKKSSRGSTPKQSTAGGAKMASSEVSENDGDDGGDKGRTPPVSPQLPPSSLSPTTNETIGRIRTRLRIAELPSHLRQCMSPATAVAAARTTTTAPPTRVFRDRNHGRRRHCRRRRPGIAHRPGCGGHTVRRTSVSFPAYSEQADEEGGAEEERDVGGELCTFHTGLDGVLLRSVLTFVWKEAGSWASGLGLMVVEGDYDKEGAEDDDLRVKEVLALLGRAKSELVSWFENERRTVIATVNAIIVIVLVPVSTYKLSAAERCARKRHRGFYSVLILTSDILFRADHTFVAWENVVIAPPQRLPCLCPHSRRQRTGAHSGAARLAAGVVPMGAPGQGIEAVGVGGWVDVVGVYARGCG</sequence>
<gene>
    <name evidence="3" type="ORF">DBV05_g8370</name>
</gene>
<dbReference type="AlphaFoldDB" id="A0A5N5D5X1"/>
<feature type="compositionally biased region" description="Low complexity" evidence="1">
    <location>
        <begin position="41"/>
        <end position="60"/>
    </location>
</feature>
<dbReference type="Proteomes" id="UP000325902">
    <property type="component" value="Unassembled WGS sequence"/>
</dbReference>
<feature type="compositionally biased region" description="Low complexity" evidence="1">
    <location>
        <begin position="24"/>
        <end position="33"/>
    </location>
</feature>
<comment type="caution">
    <text evidence="3">The sequence shown here is derived from an EMBL/GenBank/DDBJ whole genome shotgun (WGS) entry which is preliminary data.</text>
</comment>
<keyword evidence="4" id="KW-1185">Reference proteome</keyword>
<evidence type="ECO:0000256" key="2">
    <source>
        <dbReference type="SAM" id="Phobius"/>
    </source>
</evidence>
<feature type="region of interest" description="Disordered" evidence="1">
    <location>
        <begin position="178"/>
        <end position="221"/>
    </location>
</feature>
<keyword evidence="2" id="KW-0812">Transmembrane</keyword>